<dbReference type="InterPro" id="IPR051793">
    <property type="entry name" value="NADH:flavin_oxidoreductase"/>
</dbReference>
<accession>A0A3S5Y213</accession>
<evidence type="ECO:0000256" key="3">
    <source>
        <dbReference type="ARBA" id="ARBA00011048"/>
    </source>
</evidence>
<sequence length="709" mass="75393">MTIRQQTTFPRLLSPGKIGPITLDNRVVLPAMDMNLCEDGEIHQGDIDHFASRAEGGTGMIITGCCAVAYPAGCTSRKEPGLSEDRFIPGLKALADAVHAAGSKLCVQMTHHGKVARIDTLDGRPQLVPSIPKPPGDMSAMIDCTPEELGKMAAIQEGKKATYHEATHEDLEWLVRMFAEAAGRVKAAGGDAVEIHAAHNYVLGGFLSRYSNQRTDEYGGSLENRARLSCEVIRAVKAEVGDSLAVIVRLAGQEYGESDGLTPDEAARAAAMFEEAGADAIHVTGTALNAFANFTDGPLPNKVGYYTENAAVVKRAVSIPVITVGRMLPEVGEQMITEGHTDFVAMGRQLLADPALVDKLKAGNSEQVRPCINCYVCVQENFWDDTPLCAVNPALGNEKLLPFPTATKRKHVVVVGAGPGGMEAARVATERGHRVTLLDKTDRLGGTLWFSTLTTPDNERLLNWLSNEIRRAGVDVRLKTDATAATIKALAPDTVVVATGAVRARPSVPGGNLPHVHTGDSLRGLMTGTGDVSDQALFLRIAGKLGGLVGITKSPEKIRTLSRKFLKFLPMSKNVVVIGGSLVGLELAEFLAERGSRVTLIEEGQQLGVPMAMPRRWTAVKHAKELGIDIHRNATVERITKKTVEFASGGKSLSAPASMVVVASGVSAAAPLADELARAGVDVRVVGDAGEVDYIEGAMHSAWKVATEI</sequence>
<keyword evidence="8" id="KW-0408">Iron</keyword>
<dbReference type="EMBL" id="FN563149">
    <property type="protein sequence ID" value="CBH46562.1"/>
    <property type="molecule type" value="Genomic_DNA"/>
</dbReference>
<evidence type="ECO:0000313" key="13">
    <source>
        <dbReference type="Proteomes" id="UP000006892"/>
    </source>
</evidence>
<dbReference type="KEGG" id="req:REQ_04260"/>
<evidence type="ECO:0000256" key="6">
    <source>
        <dbReference type="ARBA" id="ARBA00022723"/>
    </source>
</evidence>
<dbReference type="InterPro" id="IPR013785">
    <property type="entry name" value="Aldolase_TIM"/>
</dbReference>
<evidence type="ECO:0000256" key="9">
    <source>
        <dbReference type="ARBA" id="ARBA00023014"/>
    </source>
</evidence>
<dbReference type="Gene3D" id="3.40.50.720">
    <property type="entry name" value="NAD(P)-binding Rossmann-like Domain"/>
    <property type="match status" value="1"/>
</dbReference>
<dbReference type="InterPro" id="IPR023753">
    <property type="entry name" value="FAD/NAD-binding_dom"/>
</dbReference>
<dbReference type="SUPFAM" id="SSF51395">
    <property type="entry name" value="FMN-linked oxidoreductases"/>
    <property type="match status" value="1"/>
</dbReference>
<comment type="cofactor">
    <cofactor evidence="1">
        <name>FMN</name>
        <dbReference type="ChEBI" id="CHEBI:58210"/>
    </cofactor>
</comment>
<keyword evidence="5" id="KW-0288">FMN</keyword>
<dbReference type="GO" id="GO:0051536">
    <property type="term" value="F:iron-sulfur cluster binding"/>
    <property type="evidence" value="ECO:0007669"/>
    <property type="project" value="UniProtKB-KW"/>
</dbReference>
<keyword evidence="7" id="KW-0560">Oxidoreductase</keyword>
<evidence type="ECO:0000259" key="11">
    <source>
        <dbReference type="Pfam" id="PF07992"/>
    </source>
</evidence>
<dbReference type="Pfam" id="PF00724">
    <property type="entry name" value="Oxidored_FMN"/>
    <property type="match status" value="1"/>
</dbReference>
<dbReference type="RefSeq" id="WP_013414680.1">
    <property type="nucleotide sequence ID" value="NC_014659.1"/>
</dbReference>
<evidence type="ECO:0000256" key="5">
    <source>
        <dbReference type="ARBA" id="ARBA00022643"/>
    </source>
</evidence>
<dbReference type="InterPro" id="IPR001155">
    <property type="entry name" value="OxRdtase_FMN_N"/>
</dbReference>
<evidence type="ECO:0000259" key="10">
    <source>
        <dbReference type="Pfam" id="PF00724"/>
    </source>
</evidence>
<dbReference type="PANTHER" id="PTHR42917">
    <property type="entry name" value="2,4-DIENOYL-COA REDUCTASE"/>
    <property type="match status" value="1"/>
</dbReference>
<reference evidence="12" key="1">
    <citation type="journal article" date="2010" name="PLoS Genet.">
        <title>The genome of a pathogenic rhodococcus: cooptive virulence underpinned by key gene acquisitions.</title>
        <authorList>
            <person name="Letek M."/>
            <person name="Gonzalez P."/>
            <person name="Macarthur I."/>
            <person name="Rodriguez H."/>
            <person name="Freeman T.C."/>
            <person name="Valero-Rello A."/>
            <person name="Blanco M."/>
            <person name="Buckley T."/>
            <person name="Cherevach I."/>
            <person name="Fahey R."/>
            <person name="Hapeshi A."/>
            <person name="Holdstock J."/>
            <person name="Leadon D."/>
            <person name="Navas J."/>
            <person name="Ocampo A."/>
            <person name="Quail M.A."/>
            <person name="Sanders M."/>
            <person name="Scortti M.M."/>
            <person name="Prescott J.F."/>
            <person name="Fogarty U."/>
            <person name="Meijer W.G."/>
            <person name="Parkhill J."/>
            <person name="Bentley S.D."/>
            <person name="Vazquez-Boland J.A."/>
        </authorList>
    </citation>
    <scope>NUCLEOTIDE SEQUENCE [LARGE SCALE GENOMIC DNA]</scope>
    <source>
        <strain evidence="12 13">103S</strain>
    </source>
</reference>
<dbReference type="Gene3D" id="3.20.20.70">
    <property type="entry name" value="Aldolase class I"/>
    <property type="match status" value="1"/>
</dbReference>
<comment type="cofactor">
    <cofactor evidence="2">
        <name>[4Fe-4S] cluster</name>
        <dbReference type="ChEBI" id="CHEBI:49883"/>
    </cofactor>
</comment>
<keyword evidence="6" id="KW-0479">Metal-binding</keyword>
<evidence type="ECO:0000313" key="12">
    <source>
        <dbReference type="EMBL" id="CBH46562.1"/>
    </source>
</evidence>
<dbReference type="SUPFAM" id="SSF51905">
    <property type="entry name" value="FAD/NAD(P)-binding domain"/>
    <property type="match status" value="1"/>
</dbReference>
<keyword evidence="4" id="KW-0285">Flavoprotein</keyword>
<evidence type="ECO:0000256" key="7">
    <source>
        <dbReference type="ARBA" id="ARBA00023002"/>
    </source>
</evidence>
<dbReference type="Gene3D" id="3.50.50.60">
    <property type="entry name" value="FAD/NAD(P)-binding domain"/>
    <property type="match status" value="1"/>
</dbReference>
<keyword evidence="9" id="KW-0411">Iron-sulfur</keyword>
<proteinExistence type="inferred from homology"/>
<feature type="domain" description="NADH:flavin oxidoreductase/NADH oxidase N-terminal" evidence="10">
    <location>
        <begin position="12"/>
        <end position="364"/>
    </location>
</feature>
<evidence type="ECO:0000256" key="4">
    <source>
        <dbReference type="ARBA" id="ARBA00022630"/>
    </source>
</evidence>
<dbReference type="AlphaFoldDB" id="A0A3S5Y213"/>
<feature type="domain" description="FAD/NAD(P)-binding" evidence="11">
    <location>
        <begin position="411"/>
        <end position="682"/>
    </location>
</feature>
<dbReference type="GO" id="GO:0010181">
    <property type="term" value="F:FMN binding"/>
    <property type="evidence" value="ECO:0007669"/>
    <property type="project" value="InterPro"/>
</dbReference>
<evidence type="ECO:0000256" key="2">
    <source>
        <dbReference type="ARBA" id="ARBA00001966"/>
    </source>
</evidence>
<dbReference type="PANTHER" id="PTHR42917:SF2">
    <property type="entry name" value="2,4-DIENOYL-COA REDUCTASE [(2E)-ENOYL-COA-PRODUCING]"/>
    <property type="match status" value="1"/>
</dbReference>
<comment type="similarity">
    <text evidence="3">In the N-terminal section; belongs to the NADH:flavin oxidoreductase/NADH oxidase family.</text>
</comment>
<dbReference type="PRINTS" id="PR00411">
    <property type="entry name" value="PNDRDTASEI"/>
</dbReference>
<name>A0A3S5Y213_RHOH1</name>
<evidence type="ECO:0000256" key="8">
    <source>
        <dbReference type="ARBA" id="ARBA00023004"/>
    </source>
</evidence>
<dbReference type="GO" id="GO:0016491">
    <property type="term" value="F:oxidoreductase activity"/>
    <property type="evidence" value="ECO:0007669"/>
    <property type="project" value="UniProtKB-KW"/>
</dbReference>
<gene>
    <name evidence="12" type="ordered locus">REQ_04260</name>
</gene>
<dbReference type="Proteomes" id="UP001154400">
    <property type="component" value="Chromosome"/>
</dbReference>
<dbReference type="CDD" id="cd02803">
    <property type="entry name" value="OYE_like_FMN_family"/>
    <property type="match status" value="1"/>
</dbReference>
<protein>
    <submittedName>
        <fullName evidence="12">Oxidoreductase</fullName>
    </submittedName>
</protein>
<evidence type="ECO:0000256" key="1">
    <source>
        <dbReference type="ARBA" id="ARBA00001917"/>
    </source>
</evidence>
<organism evidence="12">
    <name type="scientific">Rhodococcus hoagii (strain 103S)</name>
    <name type="common">Rhodococcus equi</name>
    <dbReference type="NCBI Taxonomy" id="685727"/>
    <lineage>
        <taxon>Bacteria</taxon>
        <taxon>Bacillati</taxon>
        <taxon>Actinomycetota</taxon>
        <taxon>Actinomycetes</taxon>
        <taxon>Mycobacteriales</taxon>
        <taxon>Nocardiaceae</taxon>
        <taxon>Prescottella</taxon>
    </lineage>
</organism>
<dbReference type="InterPro" id="IPR036188">
    <property type="entry name" value="FAD/NAD-bd_sf"/>
</dbReference>
<dbReference type="GO" id="GO:0046872">
    <property type="term" value="F:metal ion binding"/>
    <property type="evidence" value="ECO:0007669"/>
    <property type="project" value="UniProtKB-KW"/>
</dbReference>
<dbReference type="PRINTS" id="PR00368">
    <property type="entry name" value="FADPNR"/>
</dbReference>
<dbReference type="Pfam" id="PF07992">
    <property type="entry name" value="Pyr_redox_2"/>
    <property type="match status" value="1"/>
</dbReference>